<dbReference type="KEGG" id="rhg:EXZ61_04040"/>
<reference evidence="2" key="1">
    <citation type="submission" date="2019-02" db="EMBL/GenBank/DDBJ databases">
        <title>Complete genome sequence of Rhodoferax sp. Gr-4.</title>
        <authorList>
            <person name="Jin L."/>
        </authorList>
    </citation>
    <scope>NUCLEOTIDE SEQUENCE [LARGE SCALE GENOMIC DNA]</scope>
    <source>
        <strain evidence="2">Gr-4</strain>
    </source>
</reference>
<keyword evidence="2" id="KW-1185">Reference proteome</keyword>
<evidence type="ECO:0000313" key="2">
    <source>
        <dbReference type="Proteomes" id="UP000317365"/>
    </source>
</evidence>
<sequence length="121" mass="13175">MQIGHSPLLSAVMYKFKSKAAADVIMLDASAQHLLRIIGKDDTADFVKGILLPADMPGAINALEKAVAHEEAERAQKAKEALARGETPARVEGVTLRQRTTPFIAMLERCHKADKDIVWGV</sequence>
<dbReference type="Pfam" id="PF08895">
    <property type="entry name" value="DUF1840"/>
    <property type="match status" value="1"/>
</dbReference>
<dbReference type="EMBL" id="CP036282">
    <property type="protein sequence ID" value="QDL56657.1"/>
    <property type="molecule type" value="Genomic_DNA"/>
</dbReference>
<proteinExistence type="predicted"/>
<evidence type="ECO:0000313" key="1">
    <source>
        <dbReference type="EMBL" id="QDL56657.1"/>
    </source>
</evidence>
<dbReference type="Proteomes" id="UP000317365">
    <property type="component" value="Chromosome"/>
</dbReference>
<reference evidence="2" key="2">
    <citation type="journal article" date="2020" name="Int. J. Syst. Evol. Microbiol.">
        <title>Genomic insights into a novel species Rhodoferax aquaticus sp. nov., isolated from freshwater.</title>
        <authorList>
            <person name="Li T."/>
            <person name="Zhuo Y."/>
            <person name="Jin C.Z."/>
            <person name="Wu X."/>
            <person name="Ko S.R."/>
            <person name="Jin F.J."/>
            <person name="Ahn C.Y."/>
            <person name="Oh H.M."/>
            <person name="Lee H.G."/>
            <person name="Jin L."/>
        </authorList>
    </citation>
    <scope>NUCLEOTIDE SEQUENCE [LARGE SCALE GENOMIC DNA]</scope>
    <source>
        <strain evidence="2">Gr-4</strain>
    </source>
</reference>
<dbReference type="AlphaFoldDB" id="A0A515EVD5"/>
<organism evidence="1 2">
    <name type="scientific">Rhodoferax aquaticus</name>
    <dbReference type="NCBI Taxonomy" id="2527691"/>
    <lineage>
        <taxon>Bacteria</taxon>
        <taxon>Pseudomonadati</taxon>
        <taxon>Pseudomonadota</taxon>
        <taxon>Betaproteobacteria</taxon>
        <taxon>Burkholderiales</taxon>
        <taxon>Comamonadaceae</taxon>
        <taxon>Rhodoferax</taxon>
    </lineage>
</organism>
<dbReference type="InterPro" id="IPR014991">
    <property type="entry name" value="DUF1840"/>
</dbReference>
<name>A0A515EVD5_9BURK</name>
<protein>
    <submittedName>
        <fullName evidence="1">DUF1840 domain-containing protein</fullName>
    </submittedName>
</protein>
<accession>A0A515EVD5</accession>
<gene>
    <name evidence="1" type="ORF">EXZ61_04040</name>
</gene>